<feature type="region of interest" description="Disordered" evidence="1">
    <location>
        <begin position="125"/>
        <end position="153"/>
    </location>
</feature>
<proteinExistence type="predicted"/>
<gene>
    <name evidence="2" type="ORF">ZHAS_00011887</name>
</gene>
<evidence type="ECO:0000313" key="3">
    <source>
        <dbReference type="EnsemblMetazoa" id="ASIC011887-PA"/>
    </source>
</evidence>
<dbReference type="AlphaFoldDB" id="A0A084W1D1"/>
<dbReference type="EMBL" id="KE525267">
    <property type="protein sequence ID" value="KFB44025.1"/>
    <property type="molecule type" value="Genomic_DNA"/>
</dbReference>
<organism evidence="2">
    <name type="scientific">Anopheles sinensis</name>
    <name type="common">Mosquito</name>
    <dbReference type="NCBI Taxonomy" id="74873"/>
    <lineage>
        <taxon>Eukaryota</taxon>
        <taxon>Metazoa</taxon>
        <taxon>Ecdysozoa</taxon>
        <taxon>Arthropoda</taxon>
        <taxon>Hexapoda</taxon>
        <taxon>Insecta</taxon>
        <taxon>Pterygota</taxon>
        <taxon>Neoptera</taxon>
        <taxon>Endopterygota</taxon>
        <taxon>Diptera</taxon>
        <taxon>Nematocera</taxon>
        <taxon>Culicoidea</taxon>
        <taxon>Culicidae</taxon>
        <taxon>Anophelinae</taxon>
        <taxon>Anopheles</taxon>
    </lineage>
</organism>
<sequence length="171" mass="19148">MVPVTSFDLARTRRLVKSPSHQQTIGRSTVCWSSEGSFVKRAHLILFAIVVHIIENAVTCQPSWRLAEDQLGAKGCSPRNEMGYAIMWTIIPGYNILLDFVVVRSARNARADVSLTMGAEQRVGPHRHRYPSTVGTGTARPSASGVGKKAHRTTRWVRVRRWKDRKKGAEK</sequence>
<evidence type="ECO:0000313" key="2">
    <source>
        <dbReference type="EMBL" id="KFB44025.1"/>
    </source>
</evidence>
<protein>
    <submittedName>
        <fullName evidence="2 3">K02106 MFS transporter, ATOE family, short-chain fatty acids transporter</fullName>
    </submittedName>
</protein>
<evidence type="ECO:0000256" key="1">
    <source>
        <dbReference type="SAM" id="MobiDB-lite"/>
    </source>
</evidence>
<keyword evidence="4" id="KW-1185">Reference proteome</keyword>
<evidence type="ECO:0000313" key="4">
    <source>
        <dbReference type="Proteomes" id="UP000030765"/>
    </source>
</evidence>
<dbReference type="EnsemblMetazoa" id="ASIC011887-RA">
    <property type="protein sequence ID" value="ASIC011887-PA"/>
    <property type="gene ID" value="ASIC011887"/>
</dbReference>
<name>A0A084W1D1_ANOSI</name>
<dbReference type="EMBL" id="ATLV01019273">
    <property type="status" value="NOT_ANNOTATED_CDS"/>
    <property type="molecule type" value="Genomic_DNA"/>
</dbReference>
<reference evidence="3" key="2">
    <citation type="submission" date="2020-05" db="UniProtKB">
        <authorList>
            <consortium name="EnsemblMetazoa"/>
        </authorList>
    </citation>
    <scope>IDENTIFICATION</scope>
</reference>
<dbReference type="Proteomes" id="UP000030765">
    <property type="component" value="Unassembled WGS sequence"/>
</dbReference>
<reference evidence="2 4" key="1">
    <citation type="journal article" date="2014" name="BMC Genomics">
        <title>Genome sequence of Anopheles sinensis provides insight into genetics basis of mosquito competence for malaria parasites.</title>
        <authorList>
            <person name="Zhou D."/>
            <person name="Zhang D."/>
            <person name="Ding G."/>
            <person name="Shi L."/>
            <person name="Hou Q."/>
            <person name="Ye Y."/>
            <person name="Xu Y."/>
            <person name="Zhou H."/>
            <person name="Xiong C."/>
            <person name="Li S."/>
            <person name="Yu J."/>
            <person name="Hong S."/>
            <person name="Yu X."/>
            <person name="Zou P."/>
            <person name="Chen C."/>
            <person name="Chang X."/>
            <person name="Wang W."/>
            <person name="Lv Y."/>
            <person name="Sun Y."/>
            <person name="Ma L."/>
            <person name="Shen B."/>
            <person name="Zhu C."/>
        </authorList>
    </citation>
    <scope>NUCLEOTIDE SEQUENCE [LARGE SCALE GENOMIC DNA]</scope>
</reference>
<accession>A0A084W1D1</accession>
<dbReference type="VEuPathDB" id="VectorBase:ASIC011887"/>